<keyword evidence="2" id="KW-0479">Metal-binding</keyword>
<proteinExistence type="predicted"/>
<evidence type="ECO:0000313" key="4">
    <source>
        <dbReference type="EMBL" id="KAF0707977.1"/>
    </source>
</evidence>
<dbReference type="Proteomes" id="UP000469452">
    <property type="component" value="Unassembled WGS sequence"/>
</dbReference>
<evidence type="ECO:0000259" key="3">
    <source>
        <dbReference type="Pfam" id="PF13359"/>
    </source>
</evidence>
<gene>
    <name evidence="4" type="ORF">AaE_013399</name>
</gene>
<dbReference type="Pfam" id="PF13359">
    <property type="entry name" value="DDE_Tnp_4"/>
    <property type="match status" value="1"/>
</dbReference>
<dbReference type="InterPro" id="IPR027806">
    <property type="entry name" value="HARBI1_dom"/>
</dbReference>
<dbReference type="VEuPathDB" id="FungiDB:H257_07627"/>
<evidence type="ECO:0000313" key="5">
    <source>
        <dbReference type="Proteomes" id="UP000469452"/>
    </source>
</evidence>
<evidence type="ECO:0000256" key="2">
    <source>
        <dbReference type="ARBA" id="ARBA00022723"/>
    </source>
</evidence>
<sequence>MLNVSALIARMQDQTTSDQVFLGQCLEDYSEVVDNCDDVADSLCPIFDKVLADSGEDGVRVLTNFTRREFDVLWEIVELPLKARWHDGRGSKSKTSPRDGLFMTLAVLKHYNSWEKHAMDFGFRAPTFQKLVQRVIDVVVPVFVAEFVKMPSMSELRANNGCFVNYPYALYATDVKFQPSERPAGRHGEAKPYFSAKHKMYGLKIEASVSPQGLLVDMSEAHRGDVADLTIMRSRMEQHQQALKKTDQELNILDHGEQVDSHPSMWAALVDKGYYGAMADIRAIHPKKNPPRGMLDAEDVVRNRRVSSDRVIVENFFGRVCSLWKVSYATFTFNNSRLL</sequence>
<dbReference type="EMBL" id="VJMI01019194">
    <property type="protein sequence ID" value="KAF0707977.1"/>
    <property type="molecule type" value="Genomic_DNA"/>
</dbReference>
<dbReference type="AlphaFoldDB" id="A0A6A4ZAI8"/>
<accession>A0A6A4ZAI8</accession>
<dbReference type="GO" id="GO:0046872">
    <property type="term" value="F:metal ion binding"/>
    <property type="evidence" value="ECO:0007669"/>
    <property type="project" value="UniProtKB-KW"/>
</dbReference>
<reference evidence="4 5" key="1">
    <citation type="submission" date="2019-06" db="EMBL/GenBank/DDBJ databases">
        <title>Genomics analysis of Aphanomyces spp. identifies a new class of oomycete effector associated with host adaptation.</title>
        <authorList>
            <person name="Gaulin E."/>
        </authorList>
    </citation>
    <scope>NUCLEOTIDE SEQUENCE [LARGE SCALE GENOMIC DNA]</scope>
    <source>
        <strain evidence="4 5">E</strain>
    </source>
</reference>
<comment type="caution">
    <text evidence="4">The sequence shown here is derived from an EMBL/GenBank/DDBJ whole genome shotgun (WGS) entry which is preliminary data.</text>
</comment>
<organism evidence="4 5">
    <name type="scientific">Aphanomyces astaci</name>
    <name type="common">Crayfish plague agent</name>
    <dbReference type="NCBI Taxonomy" id="112090"/>
    <lineage>
        <taxon>Eukaryota</taxon>
        <taxon>Sar</taxon>
        <taxon>Stramenopiles</taxon>
        <taxon>Oomycota</taxon>
        <taxon>Saprolegniomycetes</taxon>
        <taxon>Saprolegniales</taxon>
        <taxon>Verrucalvaceae</taxon>
        <taxon>Aphanomyces</taxon>
    </lineage>
</organism>
<protein>
    <recommendedName>
        <fullName evidence="3">DDE Tnp4 domain-containing protein</fullName>
    </recommendedName>
</protein>
<feature type="domain" description="DDE Tnp4" evidence="3">
    <location>
        <begin position="181"/>
        <end position="326"/>
    </location>
</feature>
<comment type="cofactor">
    <cofactor evidence="1">
        <name>a divalent metal cation</name>
        <dbReference type="ChEBI" id="CHEBI:60240"/>
    </cofactor>
</comment>
<evidence type="ECO:0000256" key="1">
    <source>
        <dbReference type="ARBA" id="ARBA00001968"/>
    </source>
</evidence>
<name>A0A6A4ZAI8_APHAT</name>